<keyword evidence="5 7" id="KW-0508">mRNA splicing</keyword>
<evidence type="ECO:0000256" key="3">
    <source>
        <dbReference type="ARBA" id="ARBA00022664"/>
    </source>
</evidence>
<dbReference type="GO" id="GO:0000398">
    <property type="term" value="P:mRNA splicing, via spliceosome"/>
    <property type="evidence" value="ECO:0007669"/>
    <property type="project" value="UniProtKB-UniRule"/>
</dbReference>
<keyword evidence="4 7" id="KW-0747">Spliceosome</keyword>
<feature type="compositionally biased region" description="Basic and acidic residues" evidence="8">
    <location>
        <begin position="415"/>
        <end position="431"/>
    </location>
</feature>
<proteinExistence type="inferred from homology"/>
<evidence type="ECO:0000256" key="4">
    <source>
        <dbReference type="ARBA" id="ARBA00022728"/>
    </source>
</evidence>
<name>A0A9N8HU41_9STRA</name>
<protein>
    <recommendedName>
        <fullName evidence="7">Pre-mRNA-splicing factor 38</fullName>
    </recommendedName>
</protein>
<accession>A0A9N8HU41</accession>
<keyword evidence="3 7" id="KW-0507">mRNA processing</keyword>
<evidence type="ECO:0000256" key="7">
    <source>
        <dbReference type="RuleBase" id="RU367025"/>
    </source>
</evidence>
<evidence type="ECO:0000256" key="6">
    <source>
        <dbReference type="ARBA" id="ARBA00023242"/>
    </source>
</evidence>
<dbReference type="Gene3D" id="2.30.30.140">
    <property type="match status" value="1"/>
</dbReference>
<evidence type="ECO:0000256" key="1">
    <source>
        <dbReference type="ARBA" id="ARBA00004123"/>
    </source>
</evidence>
<comment type="subcellular location">
    <subcellularLocation>
        <location evidence="1 7">Nucleus</location>
    </subcellularLocation>
</comment>
<dbReference type="Pfam" id="PF03371">
    <property type="entry name" value="PRP38"/>
    <property type="match status" value="1"/>
</dbReference>
<feature type="compositionally biased region" description="Basic and acidic residues" evidence="8">
    <location>
        <begin position="333"/>
        <end position="365"/>
    </location>
</feature>
<organism evidence="9 10">
    <name type="scientific">Seminavis robusta</name>
    <dbReference type="NCBI Taxonomy" id="568900"/>
    <lineage>
        <taxon>Eukaryota</taxon>
        <taxon>Sar</taxon>
        <taxon>Stramenopiles</taxon>
        <taxon>Ochrophyta</taxon>
        <taxon>Bacillariophyta</taxon>
        <taxon>Bacillariophyceae</taxon>
        <taxon>Bacillariophycidae</taxon>
        <taxon>Naviculales</taxon>
        <taxon>Naviculaceae</taxon>
        <taxon>Seminavis</taxon>
    </lineage>
</organism>
<dbReference type="Proteomes" id="UP001153069">
    <property type="component" value="Unassembled WGS sequence"/>
</dbReference>
<dbReference type="InterPro" id="IPR005037">
    <property type="entry name" value="PRP38"/>
</dbReference>
<keyword evidence="6 7" id="KW-0539">Nucleus</keyword>
<comment type="similarity">
    <text evidence="2 7">Belongs to the PRP38 family.</text>
</comment>
<dbReference type="PANTHER" id="PTHR23142">
    <property type="entry name" value="PRE-MRNA-SPLICING FACTOR 38A-RELATED"/>
    <property type="match status" value="1"/>
</dbReference>
<gene>
    <name evidence="9" type="ORF">SEMRO_1343_G264640.2</name>
</gene>
<comment type="caution">
    <text evidence="9">The sequence shown here is derived from an EMBL/GenBank/DDBJ whole genome shotgun (WGS) entry which is preliminary data.</text>
</comment>
<evidence type="ECO:0000256" key="5">
    <source>
        <dbReference type="ARBA" id="ARBA00023187"/>
    </source>
</evidence>
<reference evidence="9" key="1">
    <citation type="submission" date="2020-06" db="EMBL/GenBank/DDBJ databases">
        <authorList>
            <consortium name="Plant Systems Biology data submission"/>
        </authorList>
    </citation>
    <scope>NUCLEOTIDE SEQUENCE</scope>
    <source>
        <strain evidence="9">D6</strain>
    </source>
</reference>
<dbReference type="GO" id="GO:0005681">
    <property type="term" value="C:spliceosomal complex"/>
    <property type="evidence" value="ECO:0007669"/>
    <property type="project" value="UniProtKB-KW"/>
</dbReference>
<feature type="region of interest" description="Disordered" evidence="8">
    <location>
        <begin position="331"/>
        <end position="442"/>
    </location>
</feature>
<evidence type="ECO:0000256" key="2">
    <source>
        <dbReference type="ARBA" id="ARBA00006164"/>
    </source>
</evidence>
<keyword evidence="10" id="KW-1185">Reference proteome</keyword>
<sequence>MSRSALWHQERNIQKRQAEAEETWQEAVEEGRNNRARNLITLWGPDDSFRFEPLLLDNIKKSSYFVKVCREIKDWTALVDEIYYKVDHMEPWAPARLYLVSACWHICDDDEWYAFLRRNSGVKTPSMGFSLLLRLLTMRSTTNQMELMLKHVDSAYIRAVGFLYLRYSCEPEHLFKWFQPYLYDEEPIQVGAGKKKAGNNNNKSNETIGSFVRSLLSRRDYYGTMLPRLPIQIERNVQVQLLQAEKVQNRATTHARNKRTMDYFQKPGARIMATYEDEENPLQWYEAEVDRVIRRTDDDQQTLKHPKFVVTFTQYGNTETVTLGEMDVPDGPFYKEDTRAGRGYDNRHERGKNDLYEEVRRREQEQATGSRGNYFARVETTKNSLAAGGTRGAPPPQDRRRRSPSPSRGARKRSPPREGRNREDERSRERQNSPPRKRTAEEMAAIQEKKRKLMAKYG</sequence>
<evidence type="ECO:0000256" key="8">
    <source>
        <dbReference type="SAM" id="MobiDB-lite"/>
    </source>
</evidence>
<feature type="compositionally biased region" description="Basic residues" evidence="8">
    <location>
        <begin position="399"/>
        <end position="414"/>
    </location>
</feature>
<dbReference type="OrthoDB" id="3881at2759"/>
<evidence type="ECO:0000313" key="10">
    <source>
        <dbReference type="Proteomes" id="UP001153069"/>
    </source>
</evidence>
<comment type="function">
    <text evidence="7">Required for pre-mRNA splicing.</text>
</comment>
<evidence type="ECO:0000313" key="9">
    <source>
        <dbReference type="EMBL" id="CAB9522808.1"/>
    </source>
</evidence>
<dbReference type="EMBL" id="CAICTM010001341">
    <property type="protein sequence ID" value="CAB9522808.1"/>
    <property type="molecule type" value="Genomic_DNA"/>
</dbReference>
<dbReference type="AlphaFoldDB" id="A0A9N8HU41"/>